<dbReference type="InterPro" id="IPR051068">
    <property type="entry name" value="MFS_Domain-Containing_Protein"/>
</dbReference>
<feature type="transmembrane region" description="Helical" evidence="5">
    <location>
        <begin position="29"/>
        <end position="50"/>
    </location>
</feature>
<dbReference type="Proteomes" id="UP001196413">
    <property type="component" value="Unassembled WGS sequence"/>
</dbReference>
<evidence type="ECO:0000256" key="5">
    <source>
        <dbReference type="SAM" id="Phobius"/>
    </source>
</evidence>
<dbReference type="GO" id="GO:0005765">
    <property type="term" value="C:lysosomal membrane"/>
    <property type="evidence" value="ECO:0007669"/>
    <property type="project" value="TreeGrafter"/>
</dbReference>
<accession>A0AAD5QM82</accession>
<dbReference type="PANTHER" id="PTHR23510">
    <property type="entry name" value="INNER MEMBRANE TRANSPORT PROTEIN YAJR"/>
    <property type="match status" value="1"/>
</dbReference>
<dbReference type="AlphaFoldDB" id="A0AAD5QM82"/>
<keyword evidence="4 5" id="KW-0472">Membrane</keyword>
<keyword evidence="3 5" id="KW-1133">Transmembrane helix</keyword>
<evidence type="ECO:0000256" key="2">
    <source>
        <dbReference type="ARBA" id="ARBA00022692"/>
    </source>
</evidence>
<dbReference type="PANTHER" id="PTHR23510:SF25">
    <property type="entry name" value="MFS DOMAIN-CONTAINING PROTEIN"/>
    <property type="match status" value="1"/>
</dbReference>
<protein>
    <submittedName>
        <fullName evidence="6">Uncharacterized protein</fullName>
    </submittedName>
</protein>
<dbReference type="EMBL" id="JAHQIW010001998">
    <property type="protein sequence ID" value="KAJ1354220.1"/>
    <property type="molecule type" value="Genomic_DNA"/>
</dbReference>
<name>A0AAD5QM82_PARTN</name>
<reference evidence="6" key="1">
    <citation type="submission" date="2021-06" db="EMBL/GenBank/DDBJ databases">
        <title>Parelaphostrongylus tenuis whole genome reference sequence.</title>
        <authorList>
            <person name="Garwood T.J."/>
            <person name="Larsen P.A."/>
            <person name="Fountain-Jones N.M."/>
            <person name="Garbe J.R."/>
            <person name="Macchietto M.G."/>
            <person name="Kania S.A."/>
            <person name="Gerhold R.W."/>
            <person name="Richards J.E."/>
            <person name="Wolf T.M."/>
        </authorList>
    </citation>
    <scope>NUCLEOTIDE SEQUENCE</scope>
    <source>
        <strain evidence="6">MNPRO001-30</strain>
        <tissue evidence="6">Meninges</tissue>
    </source>
</reference>
<evidence type="ECO:0000256" key="4">
    <source>
        <dbReference type="ARBA" id="ARBA00023136"/>
    </source>
</evidence>
<keyword evidence="2 5" id="KW-0812">Transmembrane</keyword>
<organism evidence="6 7">
    <name type="scientific">Parelaphostrongylus tenuis</name>
    <name type="common">Meningeal worm</name>
    <dbReference type="NCBI Taxonomy" id="148309"/>
    <lineage>
        <taxon>Eukaryota</taxon>
        <taxon>Metazoa</taxon>
        <taxon>Ecdysozoa</taxon>
        <taxon>Nematoda</taxon>
        <taxon>Chromadorea</taxon>
        <taxon>Rhabditida</taxon>
        <taxon>Rhabditina</taxon>
        <taxon>Rhabditomorpha</taxon>
        <taxon>Strongyloidea</taxon>
        <taxon>Metastrongylidae</taxon>
        <taxon>Parelaphostrongylus</taxon>
    </lineage>
</organism>
<evidence type="ECO:0000256" key="3">
    <source>
        <dbReference type="ARBA" id="ARBA00022989"/>
    </source>
</evidence>
<proteinExistence type="predicted"/>
<evidence type="ECO:0000256" key="1">
    <source>
        <dbReference type="ARBA" id="ARBA00004141"/>
    </source>
</evidence>
<comment type="caution">
    <text evidence="6">The sequence shown here is derived from an EMBL/GenBank/DDBJ whole genome shotgun (WGS) entry which is preliminary data.</text>
</comment>
<comment type="subcellular location">
    <subcellularLocation>
        <location evidence="1">Membrane</location>
        <topology evidence="1">Multi-pass membrane protein</topology>
    </subcellularLocation>
</comment>
<evidence type="ECO:0000313" key="7">
    <source>
        <dbReference type="Proteomes" id="UP001196413"/>
    </source>
</evidence>
<sequence>MEPYNETLRTGCDTQQYTWCDTSYGTSPIILLATITTLLGVVVTLAEISLDTIYSKVLGQIDQSIMQGAMVVVDDISRICTPTYST</sequence>
<keyword evidence="7" id="KW-1185">Reference proteome</keyword>
<gene>
    <name evidence="6" type="ORF">KIN20_011095</name>
</gene>
<evidence type="ECO:0000313" key="6">
    <source>
        <dbReference type="EMBL" id="KAJ1354220.1"/>
    </source>
</evidence>